<feature type="region of interest" description="Disordered" evidence="1">
    <location>
        <begin position="363"/>
        <end position="417"/>
    </location>
</feature>
<protein>
    <submittedName>
        <fullName evidence="2">Uncharacterized protein</fullName>
    </submittedName>
</protein>
<name>A0A6J8CYH2_MYTCO</name>
<evidence type="ECO:0000313" key="3">
    <source>
        <dbReference type="Proteomes" id="UP000507470"/>
    </source>
</evidence>
<sequence>MNEQTSGDASLVAHTQDNDLQASGDASLVKRSQLRQKPASGDASLAGSQQSSGDALLATATYKKRTFFQSPSAQQSSGDASLVKTSQLDRILLVGTPRWQDQNNLGPSAQQSSGDASLVKTSQLPQNPASGDASLAGSQQSSRDALLDKASRDALLAITTYERGSLHQSSSGDASLEKLLQSRQNHASGDASLAGSQQSNTNKTENKKANKTKEVSSQKRQLEGQLVQCKARISMLEDINRNYKNTINLLRSQLEIKNITMTNNEQEQYLCRNQHANKESYIEEKLEGMLEKFKHELEIRDIKIGHQMETIELKNKVSLLEMQQTITDRLEKKINKEDTNVKLHDEVYSASRHVAKIHPINNVHDQIPSNRDSVNNEQNKTSARQNNQQIEHQCESLGTQRTSSEGYSLKNSEPPSYIQNRTCIQDQDALRRAQGTQIYMNAPSRYHGAPLIRTGQIHVNNINGKDVLENYYKKYPSQRKINKTLRTQRSVDIESHGQSTEIRLLKTTIPNMRH</sequence>
<feature type="region of interest" description="Disordered" evidence="1">
    <location>
        <begin position="183"/>
        <end position="221"/>
    </location>
</feature>
<feature type="compositionally biased region" description="Polar residues" evidence="1">
    <location>
        <begin position="1"/>
        <end position="21"/>
    </location>
</feature>
<evidence type="ECO:0000256" key="1">
    <source>
        <dbReference type="SAM" id="MobiDB-lite"/>
    </source>
</evidence>
<reference evidence="2 3" key="1">
    <citation type="submission" date="2020-06" db="EMBL/GenBank/DDBJ databases">
        <authorList>
            <person name="Li R."/>
            <person name="Bekaert M."/>
        </authorList>
    </citation>
    <scope>NUCLEOTIDE SEQUENCE [LARGE SCALE GENOMIC DNA]</scope>
    <source>
        <strain evidence="3">wild</strain>
    </source>
</reference>
<feature type="region of interest" description="Disordered" evidence="1">
    <location>
        <begin position="1"/>
        <end position="52"/>
    </location>
</feature>
<gene>
    <name evidence="2" type="ORF">MCOR_34182</name>
</gene>
<evidence type="ECO:0000313" key="2">
    <source>
        <dbReference type="EMBL" id="CAC5399960.1"/>
    </source>
</evidence>
<dbReference type="Proteomes" id="UP000507470">
    <property type="component" value="Unassembled WGS sequence"/>
</dbReference>
<organism evidence="2 3">
    <name type="scientific">Mytilus coruscus</name>
    <name type="common">Sea mussel</name>
    <dbReference type="NCBI Taxonomy" id="42192"/>
    <lineage>
        <taxon>Eukaryota</taxon>
        <taxon>Metazoa</taxon>
        <taxon>Spiralia</taxon>
        <taxon>Lophotrochozoa</taxon>
        <taxon>Mollusca</taxon>
        <taxon>Bivalvia</taxon>
        <taxon>Autobranchia</taxon>
        <taxon>Pteriomorphia</taxon>
        <taxon>Mytilida</taxon>
        <taxon>Mytiloidea</taxon>
        <taxon>Mytilidae</taxon>
        <taxon>Mytilinae</taxon>
        <taxon>Mytilus</taxon>
    </lineage>
</organism>
<feature type="region of interest" description="Disordered" evidence="1">
    <location>
        <begin position="98"/>
        <end position="145"/>
    </location>
</feature>
<feature type="compositionally biased region" description="Polar residues" evidence="1">
    <location>
        <begin position="99"/>
        <end position="129"/>
    </location>
</feature>
<feature type="compositionally biased region" description="Basic and acidic residues" evidence="1">
    <location>
        <begin position="204"/>
        <end position="221"/>
    </location>
</feature>
<accession>A0A6J8CYH2</accession>
<dbReference type="EMBL" id="CACVKT020006145">
    <property type="protein sequence ID" value="CAC5399960.1"/>
    <property type="molecule type" value="Genomic_DNA"/>
</dbReference>
<dbReference type="AlphaFoldDB" id="A0A6J8CYH2"/>
<proteinExistence type="predicted"/>
<keyword evidence="3" id="KW-1185">Reference proteome</keyword>